<dbReference type="InterPro" id="IPR003367">
    <property type="entry name" value="Thrombospondin_3-like_rpt"/>
</dbReference>
<dbReference type="InterPro" id="IPR006664">
    <property type="entry name" value="OMP_bac"/>
</dbReference>
<feature type="domain" description="OmpA-like" evidence="8">
    <location>
        <begin position="529"/>
        <end position="648"/>
    </location>
</feature>
<organism evidence="9 10">
    <name type="scientific">Sorangium cellulosum</name>
    <name type="common">Polyangium cellulosum</name>
    <dbReference type="NCBI Taxonomy" id="56"/>
    <lineage>
        <taxon>Bacteria</taxon>
        <taxon>Pseudomonadati</taxon>
        <taxon>Myxococcota</taxon>
        <taxon>Polyangia</taxon>
        <taxon>Polyangiales</taxon>
        <taxon>Polyangiaceae</taxon>
        <taxon>Sorangium</taxon>
    </lineage>
</organism>
<feature type="chain" id="PRO_5020780985" description="OmpA-like domain-containing protein" evidence="7">
    <location>
        <begin position="27"/>
        <end position="711"/>
    </location>
</feature>
<dbReference type="PANTHER" id="PTHR30329">
    <property type="entry name" value="STATOR ELEMENT OF FLAGELLAR MOTOR COMPLEX"/>
    <property type="match status" value="1"/>
</dbReference>
<feature type="compositionally biased region" description="Basic and acidic residues" evidence="6">
    <location>
        <begin position="419"/>
        <end position="437"/>
    </location>
</feature>
<dbReference type="SUPFAM" id="SSF103647">
    <property type="entry name" value="TSP type-3 repeat"/>
    <property type="match status" value="2"/>
</dbReference>
<dbReference type="EMBL" id="CP012672">
    <property type="protein sequence ID" value="AUX34499.1"/>
    <property type="molecule type" value="Genomic_DNA"/>
</dbReference>
<dbReference type="Gene3D" id="4.10.1080.10">
    <property type="entry name" value="TSP type-3 repeat"/>
    <property type="match status" value="2"/>
</dbReference>
<feature type="region of interest" description="Disordered" evidence="6">
    <location>
        <begin position="327"/>
        <end position="517"/>
    </location>
</feature>
<dbReference type="InterPro" id="IPR036737">
    <property type="entry name" value="OmpA-like_sf"/>
</dbReference>
<evidence type="ECO:0000313" key="9">
    <source>
        <dbReference type="EMBL" id="AUX34499.1"/>
    </source>
</evidence>
<feature type="region of interest" description="Disordered" evidence="6">
    <location>
        <begin position="616"/>
        <end position="711"/>
    </location>
</feature>
<feature type="compositionally biased region" description="Low complexity" evidence="6">
    <location>
        <begin position="686"/>
        <end position="697"/>
    </location>
</feature>
<accession>A0A4P2QVP4</accession>
<feature type="compositionally biased region" description="Acidic residues" evidence="6">
    <location>
        <begin position="483"/>
        <end position="496"/>
    </location>
</feature>
<feature type="compositionally biased region" description="Pro residues" evidence="6">
    <location>
        <begin position="698"/>
        <end position="711"/>
    </location>
</feature>
<proteinExistence type="predicted"/>
<dbReference type="AlphaFoldDB" id="A0A4P2QVP4"/>
<evidence type="ECO:0000256" key="4">
    <source>
        <dbReference type="ARBA" id="ARBA00023237"/>
    </source>
</evidence>
<evidence type="ECO:0000259" key="8">
    <source>
        <dbReference type="PROSITE" id="PS51123"/>
    </source>
</evidence>
<dbReference type="GO" id="GO:0009279">
    <property type="term" value="C:cell outer membrane"/>
    <property type="evidence" value="ECO:0007669"/>
    <property type="project" value="UniProtKB-SubCell"/>
</dbReference>
<dbReference type="GO" id="GO:0007155">
    <property type="term" value="P:cell adhesion"/>
    <property type="evidence" value="ECO:0007669"/>
    <property type="project" value="InterPro"/>
</dbReference>
<keyword evidence="4" id="KW-0998">Cell outer membrane</keyword>
<keyword evidence="3 5" id="KW-0472">Membrane</keyword>
<dbReference type="CDD" id="cd07185">
    <property type="entry name" value="OmpA_C-like"/>
    <property type="match status" value="1"/>
</dbReference>
<dbReference type="PRINTS" id="PR01021">
    <property type="entry name" value="OMPADOMAIN"/>
</dbReference>
<comment type="subcellular location">
    <subcellularLocation>
        <location evidence="1">Cell outer membrane</location>
    </subcellularLocation>
</comment>
<name>A0A4P2QVP4_SORCE</name>
<protein>
    <recommendedName>
        <fullName evidence="8">OmpA-like domain-containing protein</fullName>
    </recommendedName>
</protein>
<dbReference type="PANTHER" id="PTHR30329:SF21">
    <property type="entry name" value="LIPOPROTEIN YIAD-RELATED"/>
    <property type="match status" value="1"/>
</dbReference>
<evidence type="ECO:0000256" key="2">
    <source>
        <dbReference type="ARBA" id="ARBA00022729"/>
    </source>
</evidence>
<feature type="compositionally biased region" description="Low complexity" evidence="6">
    <location>
        <begin position="654"/>
        <end position="663"/>
    </location>
</feature>
<evidence type="ECO:0000256" key="7">
    <source>
        <dbReference type="SAM" id="SignalP"/>
    </source>
</evidence>
<evidence type="ECO:0000256" key="6">
    <source>
        <dbReference type="SAM" id="MobiDB-lite"/>
    </source>
</evidence>
<dbReference type="Pfam" id="PF00691">
    <property type="entry name" value="OmpA"/>
    <property type="match status" value="1"/>
</dbReference>
<evidence type="ECO:0000313" key="10">
    <source>
        <dbReference type="Proteomes" id="UP000295497"/>
    </source>
</evidence>
<dbReference type="RefSeq" id="WP_129577699.1">
    <property type="nucleotide sequence ID" value="NZ_CP012672.1"/>
</dbReference>
<evidence type="ECO:0000256" key="1">
    <source>
        <dbReference type="ARBA" id="ARBA00004442"/>
    </source>
</evidence>
<dbReference type="Proteomes" id="UP000295497">
    <property type="component" value="Chromosome"/>
</dbReference>
<evidence type="ECO:0000256" key="3">
    <source>
        <dbReference type="ARBA" id="ARBA00023136"/>
    </source>
</evidence>
<feature type="compositionally biased region" description="Basic and acidic residues" evidence="6">
    <location>
        <begin position="472"/>
        <end position="482"/>
    </location>
</feature>
<feature type="compositionally biased region" description="Acidic residues" evidence="6">
    <location>
        <begin position="438"/>
        <end position="454"/>
    </location>
</feature>
<dbReference type="Pfam" id="PF02412">
    <property type="entry name" value="TSP_3"/>
    <property type="match status" value="2"/>
</dbReference>
<dbReference type="InterPro" id="IPR006665">
    <property type="entry name" value="OmpA-like"/>
</dbReference>
<dbReference type="GO" id="GO:0005509">
    <property type="term" value="F:calcium ion binding"/>
    <property type="evidence" value="ECO:0007669"/>
    <property type="project" value="InterPro"/>
</dbReference>
<feature type="signal peptide" evidence="7">
    <location>
        <begin position="1"/>
        <end position="26"/>
    </location>
</feature>
<dbReference type="InterPro" id="IPR050330">
    <property type="entry name" value="Bact_OuterMem_StrucFunc"/>
</dbReference>
<dbReference type="Gene3D" id="3.30.1330.60">
    <property type="entry name" value="OmpA-like domain"/>
    <property type="match status" value="1"/>
</dbReference>
<feature type="compositionally biased region" description="Acidic residues" evidence="6">
    <location>
        <begin position="342"/>
        <end position="365"/>
    </location>
</feature>
<evidence type="ECO:0000256" key="5">
    <source>
        <dbReference type="PROSITE-ProRule" id="PRU00473"/>
    </source>
</evidence>
<keyword evidence="2 7" id="KW-0732">Signal</keyword>
<reference evidence="9 10" key="1">
    <citation type="submission" date="2015-09" db="EMBL/GenBank/DDBJ databases">
        <title>Sorangium comparison.</title>
        <authorList>
            <person name="Zaburannyi N."/>
            <person name="Bunk B."/>
            <person name="Overmann J."/>
            <person name="Mueller R."/>
        </authorList>
    </citation>
    <scope>NUCLEOTIDE SEQUENCE [LARGE SCALE GENOMIC DNA]</scope>
    <source>
        <strain evidence="9 10">So ce836</strain>
    </source>
</reference>
<sequence length="711" mass="73456">MRTLRALCLLSIVGAGVGLASGVARAQGAVREGEFSVQRFEPAPGSKNYLSVEGARMEASLGVTAGLMFDYAREPFVLESCVSATDCSSPDARDHRELPVISDMLTWNVLASITPTSWLQAGLRFPVAYVSGQGVDAATGAAAAEGLKAFGAGDPTLEAKVRFFGGPRDPLVLGAAADVSFPLGHATSEGSYLGSSSPVTAGLRLIVDGSAGPLSFGLNLRGKLLPEAARIASTEVGPVELRYGGGLGYQIAPMLRVLAEGYGATQFSAQGGTNSLEVDGALQIAPRDLGLVFTVGGGAGVVEGIGVPVARGIAGILFVHEPGDGDADGVGDAADRCPALPEDLDGIADEDGCPEDDGDGDGIPDESDRCPTKPEVVNGLDDKDGCPDEVADRDKDRVPDAQDKCPDQAGRVLLPEHYGCPDKDEDGVPDRVDKCVDAPEDTDGFEDEDGCPDPDNDRDGVLDQQDECVDQPEVKNGFKDEDGCPDELPDSDGDGIPDEKDRCPKQPENLNGFEDLDGCPDRGASLVQVGDEDIKILQRVEFALNNDKIQGAQSFAVLDAVVSALSLHPEIFKVEVAGHTDDAGPADMNRSLSQRRAEAVVAYLASKGVAPARLVARGYGPDKPIDDNKTAKGRQKNRRVEFVIVHSVKKPQQAPGDPAATAPAAPPAAPTASPAAGPAAPPAAAPPGAAAPRAAPSPAAPLPLAPPPPKP</sequence>
<dbReference type="PROSITE" id="PS51123">
    <property type="entry name" value="OMPA_2"/>
    <property type="match status" value="1"/>
</dbReference>
<gene>
    <name evidence="9" type="ORF">SOCE836_066730</name>
</gene>
<dbReference type="InterPro" id="IPR028974">
    <property type="entry name" value="TSP_type-3_rpt"/>
</dbReference>
<feature type="compositionally biased region" description="Basic and acidic residues" evidence="6">
    <location>
        <begin position="380"/>
        <end position="406"/>
    </location>
</feature>
<dbReference type="SUPFAM" id="SSF103088">
    <property type="entry name" value="OmpA-like"/>
    <property type="match status" value="1"/>
</dbReference>